<dbReference type="RefSeq" id="XP_022482908.1">
    <property type="nucleotide sequence ID" value="XM_022637245.1"/>
</dbReference>
<dbReference type="Pfam" id="PF00069">
    <property type="entry name" value="Pkinase"/>
    <property type="match status" value="1"/>
</dbReference>
<keyword evidence="3" id="KW-1185">Reference proteome</keyword>
<accession>A0A1F5L398</accession>
<dbReference type="STRING" id="1835702.A0A1F5L398"/>
<gene>
    <name evidence="2" type="ORF">PENARI_c044G07948</name>
</gene>
<dbReference type="AlphaFoldDB" id="A0A1F5L398"/>
<name>A0A1F5L398_PENAI</name>
<dbReference type="PANTHER" id="PTHR44167:SF24">
    <property type="entry name" value="SERINE_THREONINE-PROTEIN KINASE CHK2"/>
    <property type="match status" value="1"/>
</dbReference>
<dbReference type="GO" id="GO:0004672">
    <property type="term" value="F:protein kinase activity"/>
    <property type="evidence" value="ECO:0007669"/>
    <property type="project" value="InterPro"/>
</dbReference>
<dbReference type="PANTHER" id="PTHR44167">
    <property type="entry name" value="OVARIAN-SPECIFIC SERINE/THREONINE-PROTEIN KINASE LOK-RELATED"/>
    <property type="match status" value="1"/>
</dbReference>
<evidence type="ECO:0000313" key="3">
    <source>
        <dbReference type="Proteomes" id="UP000177622"/>
    </source>
</evidence>
<dbReference type="OrthoDB" id="4062651at2759"/>
<dbReference type="EMBL" id="LXJU01000044">
    <property type="protein sequence ID" value="OGE47449.1"/>
    <property type="molecule type" value="Genomic_DNA"/>
</dbReference>
<comment type="caution">
    <text evidence="2">The sequence shown here is derived from an EMBL/GenBank/DDBJ whole genome shotgun (WGS) entry which is preliminary data.</text>
</comment>
<evidence type="ECO:0000313" key="2">
    <source>
        <dbReference type="EMBL" id="OGE47449.1"/>
    </source>
</evidence>
<feature type="domain" description="Protein kinase" evidence="1">
    <location>
        <begin position="1"/>
        <end position="273"/>
    </location>
</feature>
<dbReference type="Gene3D" id="1.10.510.10">
    <property type="entry name" value="Transferase(Phosphotransferase) domain 1"/>
    <property type="match status" value="1"/>
</dbReference>
<dbReference type="InterPro" id="IPR000719">
    <property type="entry name" value="Prot_kinase_dom"/>
</dbReference>
<dbReference type="GeneID" id="34581979"/>
<dbReference type="GO" id="GO:0005524">
    <property type="term" value="F:ATP binding"/>
    <property type="evidence" value="ECO:0007669"/>
    <property type="project" value="InterPro"/>
</dbReference>
<dbReference type="InterPro" id="IPR011009">
    <property type="entry name" value="Kinase-like_dom_sf"/>
</dbReference>
<evidence type="ECO:0000259" key="1">
    <source>
        <dbReference type="PROSITE" id="PS50011"/>
    </source>
</evidence>
<dbReference type="Proteomes" id="UP000177622">
    <property type="component" value="Unassembled WGS sequence"/>
</dbReference>
<reference evidence="2 3" key="1">
    <citation type="journal article" date="2016" name="Sci. Rep.">
        <title>Penicillium arizonense, a new, genome sequenced fungal species, reveals a high chemical diversity in secreted metabolites.</title>
        <authorList>
            <person name="Grijseels S."/>
            <person name="Nielsen J.C."/>
            <person name="Randelovic M."/>
            <person name="Nielsen J."/>
            <person name="Nielsen K.F."/>
            <person name="Workman M."/>
            <person name="Frisvad J.C."/>
        </authorList>
    </citation>
    <scope>NUCLEOTIDE SEQUENCE [LARGE SCALE GENOMIC DNA]</scope>
    <source>
        <strain evidence="2 3">CBS 141311</strain>
    </source>
</reference>
<protein>
    <recommendedName>
        <fullName evidence="1">Protein kinase domain-containing protein</fullName>
    </recommendedName>
</protein>
<dbReference type="SUPFAM" id="SSF56112">
    <property type="entry name" value="Protein kinase-like (PK-like)"/>
    <property type="match status" value="1"/>
</dbReference>
<organism evidence="2 3">
    <name type="scientific">Penicillium arizonense</name>
    <dbReference type="NCBI Taxonomy" id="1835702"/>
    <lineage>
        <taxon>Eukaryota</taxon>
        <taxon>Fungi</taxon>
        <taxon>Dikarya</taxon>
        <taxon>Ascomycota</taxon>
        <taxon>Pezizomycotina</taxon>
        <taxon>Eurotiomycetes</taxon>
        <taxon>Eurotiomycetidae</taxon>
        <taxon>Eurotiales</taxon>
        <taxon>Aspergillaceae</taxon>
        <taxon>Penicillium</taxon>
    </lineage>
</organism>
<dbReference type="PROSITE" id="PS50011">
    <property type="entry name" value="PROTEIN_KINASE_DOM"/>
    <property type="match status" value="1"/>
</dbReference>
<proteinExistence type="predicted"/>
<sequence>MEIIQQSETFIEENGKLQFCWQNFYVRHEGNIHYGTWDDRSTKPTHPSQLRNLKLIKTEDIGPEVQETWAVTLEQNCHFKAPGLNDLHDPGLEDTMRHEVEINEILRRNPHPNIATYYGCREKNGHVTGLCFKRYKATMYQRVNPDYLNKDDFRSSARLQVDDAVRIGLVGILDAIRHLHSLGLVHNDLNPSNIMFDELDEPVNIDFGSCRRIGESLDTTGAGQTDAWHDPANDVVLEKNDSDAFEELKSWLVGSVDDAWLFPEEQPLERCYN</sequence>